<dbReference type="SUPFAM" id="SSF81296">
    <property type="entry name" value="E set domains"/>
    <property type="match status" value="1"/>
</dbReference>
<evidence type="ECO:0000313" key="4">
    <source>
        <dbReference type="EMBL" id="GAQ88511.1"/>
    </source>
</evidence>
<keyword evidence="5" id="KW-1185">Reference proteome</keyword>
<feature type="region of interest" description="Disordered" evidence="1">
    <location>
        <begin position="1091"/>
        <end position="1111"/>
    </location>
</feature>
<dbReference type="InterPro" id="IPR025883">
    <property type="entry name" value="Cadherin-like_domain"/>
</dbReference>
<feature type="domain" description="Cadherin-like beta-sandwich-like" evidence="3">
    <location>
        <begin position="776"/>
        <end position="862"/>
    </location>
</feature>
<dbReference type="InterPro" id="IPR013783">
    <property type="entry name" value="Ig-like_fold"/>
</dbReference>
<feature type="domain" description="Cadherin-like beta-sandwich-like" evidence="3">
    <location>
        <begin position="406"/>
        <end position="494"/>
    </location>
</feature>
<reference evidence="4 5" key="1">
    <citation type="journal article" date="2014" name="Nat. Commun.">
        <title>Klebsormidium flaccidum genome reveals primary factors for plant terrestrial adaptation.</title>
        <authorList>
            <person name="Hori K."/>
            <person name="Maruyama F."/>
            <person name="Fujisawa T."/>
            <person name="Togashi T."/>
            <person name="Yamamoto N."/>
            <person name="Seo M."/>
            <person name="Sato S."/>
            <person name="Yamada T."/>
            <person name="Mori H."/>
            <person name="Tajima N."/>
            <person name="Moriyama T."/>
            <person name="Ikeuchi M."/>
            <person name="Watanabe M."/>
            <person name="Wada H."/>
            <person name="Kobayashi K."/>
            <person name="Saito M."/>
            <person name="Masuda T."/>
            <person name="Sasaki-Sekimoto Y."/>
            <person name="Mashiguchi K."/>
            <person name="Awai K."/>
            <person name="Shimojima M."/>
            <person name="Masuda S."/>
            <person name="Iwai M."/>
            <person name="Nobusawa T."/>
            <person name="Narise T."/>
            <person name="Kondo S."/>
            <person name="Saito H."/>
            <person name="Sato R."/>
            <person name="Murakawa M."/>
            <person name="Ihara Y."/>
            <person name="Oshima-Yamada Y."/>
            <person name="Ohtaka K."/>
            <person name="Satoh M."/>
            <person name="Sonobe K."/>
            <person name="Ishii M."/>
            <person name="Ohtani R."/>
            <person name="Kanamori-Sato M."/>
            <person name="Honoki R."/>
            <person name="Miyazaki D."/>
            <person name="Mochizuki H."/>
            <person name="Umetsu J."/>
            <person name="Higashi K."/>
            <person name="Shibata D."/>
            <person name="Kamiya Y."/>
            <person name="Sato N."/>
            <person name="Nakamura Y."/>
            <person name="Tabata S."/>
            <person name="Ida S."/>
            <person name="Kurokawa K."/>
            <person name="Ohta H."/>
        </authorList>
    </citation>
    <scope>NUCLEOTIDE SEQUENCE [LARGE SCALE GENOMIC DNA]</scope>
    <source>
        <strain evidence="4 5">NIES-2285</strain>
    </source>
</reference>
<dbReference type="InterPro" id="IPR014756">
    <property type="entry name" value="Ig_E-set"/>
</dbReference>
<dbReference type="InterPro" id="IPR002909">
    <property type="entry name" value="IPT_dom"/>
</dbReference>
<protein>
    <recommendedName>
        <fullName evidence="6">Cadherin-like beta sandwich domain-containing protein</fullName>
    </recommendedName>
</protein>
<dbReference type="Proteomes" id="UP000054558">
    <property type="component" value="Unassembled WGS sequence"/>
</dbReference>
<dbReference type="Pfam" id="PF12733">
    <property type="entry name" value="Cadherin-like"/>
    <property type="match status" value="3"/>
</dbReference>
<feature type="non-terminal residue" evidence="4">
    <location>
        <position position="1"/>
    </location>
</feature>
<evidence type="ECO:0000259" key="3">
    <source>
        <dbReference type="Pfam" id="PF12733"/>
    </source>
</evidence>
<evidence type="ECO:0008006" key="6">
    <source>
        <dbReference type="Google" id="ProtNLM"/>
    </source>
</evidence>
<dbReference type="Gene3D" id="2.60.40.10">
    <property type="entry name" value="Immunoglobulins"/>
    <property type="match status" value="3"/>
</dbReference>
<dbReference type="EMBL" id="DF237384">
    <property type="protein sequence ID" value="GAQ88511.1"/>
    <property type="molecule type" value="Genomic_DNA"/>
</dbReference>
<organism evidence="4 5">
    <name type="scientific">Klebsormidium nitens</name>
    <name type="common">Green alga</name>
    <name type="synonym">Ulothrix nitens</name>
    <dbReference type="NCBI Taxonomy" id="105231"/>
    <lineage>
        <taxon>Eukaryota</taxon>
        <taxon>Viridiplantae</taxon>
        <taxon>Streptophyta</taxon>
        <taxon>Klebsormidiophyceae</taxon>
        <taxon>Klebsormidiales</taxon>
        <taxon>Klebsormidiaceae</taxon>
        <taxon>Klebsormidium</taxon>
    </lineage>
</organism>
<evidence type="ECO:0000313" key="5">
    <source>
        <dbReference type="Proteomes" id="UP000054558"/>
    </source>
</evidence>
<dbReference type="OrthoDB" id="439917at2759"/>
<dbReference type="AlphaFoldDB" id="A0A1Y1IHH1"/>
<gene>
    <name evidence="4" type="ORF">KFL_004350010</name>
</gene>
<evidence type="ECO:0000259" key="2">
    <source>
        <dbReference type="Pfam" id="PF01833"/>
    </source>
</evidence>
<evidence type="ECO:0000256" key="1">
    <source>
        <dbReference type="SAM" id="MobiDB-lite"/>
    </source>
</evidence>
<dbReference type="Pfam" id="PF01833">
    <property type="entry name" value="TIG"/>
    <property type="match status" value="1"/>
</dbReference>
<feature type="domain" description="IPT/TIG" evidence="2">
    <location>
        <begin position="144"/>
        <end position="247"/>
    </location>
</feature>
<sequence>ANFTRLPATSRYCIAFRTGAAAVAALAGLTIDTGDLSPAFDPKVFNYSTTAPPGTTAASLDFIPGPMLSSVSIQGVPVALDWSRGAARNNAHTVTRLTPGWNIIAVEVTAPNGFSLTSYTVDVFVASPCPKGHPKKPPAAACLLSLSPDVGPVTGGTRVALQFPAGQLPVSGNCWWCSPNYNRFQPAINAKNPVCNFGGRKVTAEYENWSSTSIVCYAPPWDGAAAVDVTFSLDGTTFSAAGGRFFYHAPYSPGNLTTAPSTLRVATQFDAIVPLTGPSFPSSYKNFAALPAQCRISYMGTTAALYIPPSGNSTTPSLRCRPVLWSYMSPGTYNLDVSINGFDFVPVPQPITFLPRDSSANEMSYTWFQSPGSKLLPATDAYCVGYDISPEADNATLYNLGLGRLDMKPAYSADVHFYSASAPYDARVLEVAAAPAAAGATVVVNGRALAGMCANGKFGNNVITVPVLYSGVQTFTVEVTALNEINRAVYTISVDVAPEPPSVPCPRGYAPQPPGFACLQSLSRGFGPTAGGTGVVLRFPWGQAPPALGNWMYGQQSAGPTKPPVCSFGDSRVVGSYFGDGIFCNAPALVAGSGSQTVPVTFSLDGVKFSTSGANFTYYSPFSATSFDPPLGSVSTGSIFEATILLDKLVYLDNAVDAAAVSSSASCNCDGVTTPATYLPPGGNRSQPALRCNTMATSAGNLYLRVSLNGFDYVTVQTPINVLPSDGAWQSPNRYEPTAAARMLAPGLCVGYAAGPGTADASLRGLELSPGATMLPSFAGSVLFYTAQVGWDVRQVNFTVVPNVVGATVSINGAPLGVSCAGGAIAGNVFSAPVLFTGLNRFTIVVTALNGFSQATYQVDVYAAAAPVAAACQRPYAAQPVTACLRSVTPGLGPVSGGTQVRLQFPPNQLPLGPATWYNQWTFGTGVKRPVCRFGALTTVGTYGSDGVSITCAAPAWPDKFRPETVPVSFSLDGSTFAELGATYTYHSVFQAGPVLGLPSPAYTGYPLPVVVPLTGLIFPANFSTTDLLTTSAECTLQGGGGPAATYLPSHNDSTGPALSCTVLVPWYYPDFYWQTSWTLAVASTAKNSFPCNNQSASRVPTSRSTTDGTI</sequence>
<proteinExistence type="predicted"/>
<name>A0A1Y1IHH1_KLENI</name>
<accession>A0A1Y1IHH1</accession>
<feature type="domain" description="Cadherin-like beta-sandwich-like" evidence="3">
    <location>
        <begin position="32"/>
        <end position="123"/>
    </location>
</feature>